<dbReference type="RefSeq" id="WP_161968152.1">
    <property type="nucleotide sequence ID" value="NZ_NIDE01000020.1"/>
</dbReference>
<dbReference type="AlphaFoldDB" id="A0A225CZH5"/>
<dbReference type="EMBL" id="NIDE01000020">
    <property type="protein sequence ID" value="OWK34662.1"/>
    <property type="molecule type" value="Genomic_DNA"/>
</dbReference>
<gene>
    <name evidence="1" type="ORF">FRUB_10633</name>
</gene>
<protein>
    <submittedName>
        <fullName evidence="1">Uncharacterized protein</fullName>
    </submittedName>
</protein>
<comment type="caution">
    <text evidence="1">The sequence shown here is derived from an EMBL/GenBank/DDBJ whole genome shotgun (WGS) entry which is preliminary data.</text>
</comment>
<dbReference type="Proteomes" id="UP000214646">
    <property type="component" value="Unassembled WGS sequence"/>
</dbReference>
<organism evidence="1 2">
    <name type="scientific">Fimbriiglobus ruber</name>
    <dbReference type="NCBI Taxonomy" id="1908690"/>
    <lineage>
        <taxon>Bacteria</taxon>
        <taxon>Pseudomonadati</taxon>
        <taxon>Planctomycetota</taxon>
        <taxon>Planctomycetia</taxon>
        <taxon>Gemmatales</taxon>
        <taxon>Gemmataceae</taxon>
        <taxon>Fimbriiglobus</taxon>
    </lineage>
</organism>
<name>A0A225CZH5_9BACT</name>
<accession>A0A225CZH5</accession>
<keyword evidence="2" id="KW-1185">Reference proteome</keyword>
<evidence type="ECO:0000313" key="1">
    <source>
        <dbReference type="EMBL" id="OWK34662.1"/>
    </source>
</evidence>
<evidence type="ECO:0000313" key="2">
    <source>
        <dbReference type="Proteomes" id="UP000214646"/>
    </source>
</evidence>
<reference evidence="2" key="1">
    <citation type="submission" date="2017-06" db="EMBL/GenBank/DDBJ databases">
        <title>Genome analysis of Fimbriiglobus ruber SP5, the first member of the order Planctomycetales with confirmed chitinolytic capability.</title>
        <authorList>
            <person name="Ravin N.V."/>
            <person name="Rakitin A.L."/>
            <person name="Ivanova A.A."/>
            <person name="Beletsky A.V."/>
            <person name="Kulichevskaya I.S."/>
            <person name="Mardanov A.V."/>
            <person name="Dedysh S.N."/>
        </authorList>
    </citation>
    <scope>NUCLEOTIDE SEQUENCE [LARGE SCALE GENOMIC DNA]</scope>
    <source>
        <strain evidence="2">SP5</strain>
    </source>
</reference>
<proteinExistence type="predicted"/>
<sequence>MRWLVNYFRQCFCKHEFEREEGYCKGNFQSGVRISLLCTKCGYHRSFWKF</sequence>